<sequence>MFEKFQKSAKVAVVLSQEEAREMDDTRIGAEHVLVGVLDSAGAPLSELMGGYGLTADGVRDRLRAGSEQPPMDDEDAEALRAIGIDLSQVRESVSKVFGPQAFDEAFEKSGRRKGRMRGWRPFGMIPFNSSAKKCLELALREAIAHKDNWIGCEHMVLGILRGGDPVALAVITERVSVDELRQAVVGLLDQAA</sequence>
<dbReference type="InterPro" id="IPR004176">
    <property type="entry name" value="Clp_R_N"/>
</dbReference>
<evidence type="ECO:0000313" key="2">
    <source>
        <dbReference type="Proteomes" id="UP000045782"/>
    </source>
</evidence>
<dbReference type="RefSeq" id="WP_005061814.1">
    <property type="nucleotide sequence ID" value="NZ_AP022621.1"/>
</dbReference>
<organism evidence="1 2">
    <name type="scientific">Mycobacteroides abscessus</name>
    <dbReference type="NCBI Taxonomy" id="36809"/>
    <lineage>
        <taxon>Bacteria</taxon>
        <taxon>Bacillati</taxon>
        <taxon>Actinomycetota</taxon>
        <taxon>Actinomycetes</taxon>
        <taxon>Mycobacteriales</taxon>
        <taxon>Mycobacteriaceae</taxon>
        <taxon>Mycobacteroides</taxon>
    </lineage>
</organism>
<dbReference type="Pfam" id="PF02861">
    <property type="entry name" value="Clp_N"/>
    <property type="match status" value="1"/>
</dbReference>
<gene>
    <name evidence="1" type="primary">clpC_1</name>
    <name evidence="1" type="ORF">ERS075579_01219</name>
</gene>
<dbReference type="PROSITE" id="PS51903">
    <property type="entry name" value="CLP_R"/>
    <property type="match status" value="1"/>
</dbReference>
<protein>
    <submittedName>
        <fullName evidence="1">Putative ATP-dependent Clp protease</fullName>
    </submittedName>
</protein>
<reference evidence="1 2" key="1">
    <citation type="submission" date="2015-03" db="EMBL/GenBank/DDBJ databases">
        <authorList>
            <person name="Murphy D."/>
        </authorList>
    </citation>
    <scope>NUCLEOTIDE SEQUENCE [LARGE SCALE GENOMIC DNA]</scope>
    <source>
        <strain evidence="1 2">PAP088</strain>
    </source>
</reference>
<dbReference type="GO" id="GO:0008233">
    <property type="term" value="F:peptidase activity"/>
    <property type="evidence" value="ECO:0007669"/>
    <property type="project" value="UniProtKB-KW"/>
</dbReference>
<dbReference type="AlphaFoldDB" id="A0A0U0ZK88"/>
<keyword evidence="1" id="KW-0645">Protease</keyword>
<dbReference type="GO" id="GO:0006508">
    <property type="term" value="P:proteolysis"/>
    <property type="evidence" value="ECO:0007669"/>
    <property type="project" value="UniProtKB-KW"/>
</dbReference>
<dbReference type="EMBL" id="CSWP01000002">
    <property type="protein sequence ID" value="CPV40920.1"/>
    <property type="molecule type" value="Genomic_DNA"/>
</dbReference>
<keyword evidence="1" id="KW-0378">Hydrolase</keyword>
<evidence type="ECO:0000313" key="1">
    <source>
        <dbReference type="EMBL" id="CPV40920.1"/>
    </source>
</evidence>
<dbReference type="Proteomes" id="UP000045782">
    <property type="component" value="Unassembled WGS sequence"/>
</dbReference>
<dbReference type="SUPFAM" id="SSF81923">
    <property type="entry name" value="Double Clp-N motif"/>
    <property type="match status" value="2"/>
</dbReference>
<accession>A0A0U0ZK88</accession>
<proteinExistence type="predicted"/>
<dbReference type="InterPro" id="IPR036628">
    <property type="entry name" value="Clp_N_dom_sf"/>
</dbReference>
<name>A0A0U0ZK88_9MYCO</name>
<dbReference type="Gene3D" id="1.10.1780.10">
    <property type="entry name" value="Clp, N-terminal domain"/>
    <property type="match status" value="2"/>
</dbReference>